<keyword evidence="1" id="KW-0175">Coiled coil</keyword>
<proteinExistence type="predicted"/>
<comment type="caution">
    <text evidence="4">The sequence shown here is derived from an EMBL/GenBank/DDBJ whole genome shotgun (WGS) entry which is preliminary data.</text>
</comment>
<protein>
    <recommendedName>
        <fullName evidence="3">At4g15545-like C-terminal domain-containing protein</fullName>
    </recommendedName>
</protein>
<dbReference type="PANTHER" id="PTHR47383:SF8">
    <property type="entry name" value="OS01G0768300 PROTEIN"/>
    <property type="match status" value="1"/>
</dbReference>
<reference evidence="4" key="1">
    <citation type="submission" date="2021-02" db="EMBL/GenBank/DDBJ databases">
        <authorList>
            <person name="Dougan E. K."/>
            <person name="Rhodes N."/>
            <person name="Thang M."/>
            <person name="Chan C."/>
        </authorList>
    </citation>
    <scope>NUCLEOTIDE SEQUENCE</scope>
</reference>
<dbReference type="EMBL" id="CAJNNW010032378">
    <property type="protein sequence ID" value="CAE8712737.1"/>
    <property type="molecule type" value="Genomic_DNA"/>
</dbReference>
<dbReference type="PANTHER" id="PTHR47383">
    <property type="entry name" value="OS03G0659800 PROTEIN"/>
    <property type="match status" value="1"/>
</dbReference>
<evidence type="ECO:0000259" key="3">
    <source>
        <dbReference type="Pfam" id="PF25972"/>
    </source>
</evidence>
<gene>
    <name evidence="4" type="ORF">PGLA2088_LOCUS37158</name>
</gene>
<evidence type="ECO:0000313" key="4">
    <source>
        <dbReference type="EMBL" id="CAE8712737.1"/>
    </source>
</evidence>
<evidence type="ECO:0000256" key="1">
    <source>
        <dbReference type="SAM" id="Coils"/>
    </source>
</evidence>
<dbReference type="InterPro" id="IPR058935">
    <property type="entry name" value="At4g15545-like_C"/>
</dbReference>
<organism evidence="4 5">
    <name type="scientific">Polarella glacialis</name>
    <name type="common">Dinoflagellate</name>
    <dbReference type="NCBI Taxonomy" id="89957"/>
    <lineage>
        <taxon>Eukaryota</taxon>
        <taxon>Sar</taxon>
        <taxon>Alveolata</taxon>
        <taxon>Dinophyceae</taxon>
        <taxon>Suessiales</taxon>
        <taxon>Suessiaceae</taxon>
        <taxon>Polarella</taxon>
    </lineage>
</organism>
<feature type="coiled-coil region" evidence="1">
    <location>
        <begin position="148"/>
        <end position="224"/>
    </location>
</feature>
<dbReference type="Proteomes" id="UP000626109">
    <property type="component" value="Unassembled WGS sequence"/>
</dbReference>
<dbReference type="AlphaFoldDB" id="A0A813KZ29"/>
<accession>A0A813KZ29</accession>
<feature type="region of interest" description="Disordered" evidence="2">
    <location>
        <begin position="262"/>
        <end position="298"/>
    </location>
</feature>
<evidence type="ECO:0000313" key="5">
    <source>
        <dbReference type="Proteomes" id="UP000626109"/>
    </source>
</evidence>
<dbReference type="Pfam" id="PF25972">
    <property type="entry name" value="At4g15545_C"/>
    <property type="match status" value="1"/>
</dbReference>
<sequence length="382" mass="41971">MRPADSDTGKYPSVLVSRFRTCRPAASSVAKPLSALGSAKSGNLNRCCCCCCSCYYSCCCCRRCCRCCCCCSQFLPFGSASASAGPRVGARSPSFHPSRWPSAFRGMRAAEGSGPDSASFGMSSLPEQHEDQLALGFRMIQNAFNSKVQTMEQELRGLRLSYDEQKTQSSGLQRKNSQLEVELVEGHQKAQQLSEENKELFKTVQALRRQLQRLEGLKKRVLESISDEQTEGAANEDSRLYMRDDYLAGAMPLTIASMQGDLPRLPGASAPAHGHGLQGLHGGPESYRPGGAPAPWTSPCAASAPLPSEPIAAAPIDGKQFFRQARNSLSYEAFNEFLANIKRLNNQQQTRETTLEEARRIFGPEQQHLYQEFEQLLNRHGA</sequence>
<feature type="domain" description="At4g15545-like C-terminal" evidence="3">
    <location>
        <begin position="316"/>
        <end position="380"/>
    </location>
</feature>
<dbReference type="InterPro" id="IPR058936">
    <property type="entry name" value="At4g15545-like"/>
</dbReference>
<name>A0A813KZ29_POLGL</name>
<evidence type="ECO:0000256" key="2">
    <source>
        <dbReference type="SAM" id="MobiDB-lite"/>
    </source>
</evidence>